<evidence type="ECO:0000313" key="2">
    <source>
        <dbReference type="Proteomes" id="UP000095679"/>
    </source>
</evidence>
<evidence type="ECO:0000313" key="1">
    <source>
        <dbReference type="EMBL" id="CUN51116.1"/>
    </source>
</evidence>
<organism evidence="1 2">
    <name type="scientific">Anaerobutyricum hallii</name>
    <dbReference type="NCBI Taxonomy" id="39488"/>
    <lineage>
        <taxon>Bacteria</taxon>
        <taxon>Bacillati</taxon>
        <taxon>Bacillota</taxon>
        <taxon>Clostridia</taxon>
        <taxon>Lachnospirales</taxon>
        <taxon>Lachnospiraceae</taxon>
        <taxon>Anaerobutyricum</taxon>
    </lineage>
</organism>
<protein>
    <submittedName>
        <fullName evidence="1">Uncharacterized protein</fullName>
    </submittedName>
</protein>
<dbReference type="EMBL" id="CYZL01000001">
    <property type="protein sequence ID" value="CUN51116.1"/>
    <property type="molecule type" value="Genomic_DNA"/>
</dbReference>
<proteinExistence type="predicted"/>
<dbReference type="RefSeq" id="WP_055297814.1">
    <property type="nucleotide sequence ID" value="NZ_BLYK01000002.1"/>
</dbReference>
<dbReference type="AlphaFoldDB" id="A0A173XJA8"/>
<dbReference type="Proteomes" id="UP000095679">
    <property type="component" value="Unassembled WGS sequence"/>
</dbReference>
<name>A0A173XJA8_9FIRM</name>
<sequence length="86" mass="9633">MKEKIVFNTKKEVNRRTSVFKVGDIISIPSTLTDSEVSKKAKVIQITDALIVVEYTRSKIKESFVRVQLADAKILVSAGMESSTWT</sequence>
<reference evidence="1 2" key="1">
    <citation type="submission" date="2015-09" db="EMBL/GenBank/DDBJ databases">
        <authorList>
            <consortium name="Pathogen Informatics"/>
        </authorList>
    </citation>
    <scope>NUCLEOTIDE SEQUENCE [LARGE SCALE GENOMIC DNA]</scope>
    <source>
        <strain evidence="1 2">2789STDY5834835</strain>
    </source>
</reference>
<accession>A0A173XJA8</accession>
<gene>
    <name evidence="1" type="ORF">ERS852450_00129</name>
</gene>